<protein>
    <submittedName>
        <fullName evidence="2">Uncharacterized protein</fullName>
    </submittedName>
</protein>
<feature type="signal peptide" evidence="1">
    <location>
        <begin position="1"/>
        <end position="22"/>
    </location>
</feature>
<dbReference type="EMBL" id="FNEK01000028">
    <property type="protein sequence ID" value="SDJ99117.1"/>
    <property type="molecule type" value="Genomic_DNA"/>
</dbReference>
<evidence type="ECO:0000256" key="1">
    <source>
        <dbReference type="SAM" id="SignalP"/>
    </source>
</evidence>
<keyword evidence="3" id="KW-1185">Reference proteome</keyword>
<dbReference type="Proteomes" id="UP000199382">
    <property type="component" value="Unassembled WGS sequence"/>
</dbReference>
<keyword evidence="1" id="KW-0732">Signal</keyword>
<dbReference type="OrthoDB" id="7857490at2"/>
<name>A0A1G8Y8W4_9RHOB</name>
<gene>
    <name evidence="2" type="ORF">SAMN04488026_102848</name>
</gene>
<dbReference type="RefSeq" id="WP_139188398.1">
    <property type="nucleotide sequence ID" value="NZ_FNEK01000028.1"/>
</dbReference>
<evidence type="ECO:0000313" key="2">
    <source>
        <dbReference type="EMBL" id="SDJ99117.1"/>
    </source>
</evidence>
<accession>A0A1G8Y8W4</accession>
<evidence type="ECO:0000313" key="3">
    <source>
        <dbReference type="Proteomes" id="UP000199382"/>
    </source>
</evidence>
<reference evidence="2 3" key="1">
    <citation type="submission" date="2016-10" db="EMBL/GenBank/DDBJ databases">
        <authorList>
            <person name="de Groot N.N."/>
        </authorList>
    </citation>
    <scope>NUCLEOTIDE SEQUENCE [LARGE SCALE GENOMIC DNA]</scope>
    <source>
        <strain evidence="2 3">DSM 25294</strain>
    </source>
</reference>
<feature type="chain" id="PRO_5011758779" evidence="1">
    <location>
        <begin position="23"/>
        <end position="245"/>
    </location>
</feature>
<sequence>MWTRAVLLIHGVLAMIFATAPACEAGGGWPRGTDRVFASVSYSTFGDMQGYVTGLTYKIPGVEPVELTEELGFFVELGLSETLTFGLDRNSRPKQETQSSVFFLRKNYSRPNWRSSYGIEIGLGGYRDWRQINDTQLRLGLAWGRGFETRWFDGWAEVDAKVATLEKTESVYWKVDSTLGFKPTERSTFFLQMQSGAMDDFDIYTRAVPTYVMRINRHISLESADTVGVRNDDAQGIKVGAWLEF</sequence>
<dbReference type="STRING" id="571298.SAMN04488026_102848"/>
<dbReference type="AlphaFoldDB" id="A0A1G8Y8W4"/>
<proteinExistence type="predicted"/>
<organism evidence="2 3">
    <name type="scientific">Aliiruegeria lutimaris</name>
    <dbReference type="NCBI Taxonomy" id="571298"/>
    <lineage>
        <taxon>Bacteria</taxon>
        <taxon>Pseudomonadati</taxon>
        <taxon>Pseudomonadota</taxon>
        <taxon>Alphaproteobacteria</taxon>
        <taxon>Rhodobacterales</taxon>
        <taxon>Roseobacteraceae</taxon>
        <taxon>Aliiruegeria</taxon>
    </lineage>
</organism>